<sequence>MKRFHFPDKIEFEDILPANYSDWGNDALLFRVNRGNGKLTTRFGSDKSGKSHSFLLLEDKPLINSYGDELHCPTCAKLLSIGLGRENINNSVIHSIKHSQEVGRDISTIFNNVKPMLSILEDGYYFLTRIEMIPTDGQGNFFWNLTSRKEYYHATVDYLYYKFHHRSVTPKFILPSQSKSCYNEKRVKHYINQIEKGKSMTGLAYYYDGFMSTLLDGHHRATAAYIKNKSIDCLTIIKVSNYGINPQNKPDELYAGGRWYASNLFKKPERIFNYLKKIHDNQNAELKDTEVERILRDCEDVWKLEEVEGSSIDFDSIKSHYPDYLSIALSDLVEDVSDSHINNLLSRYDDEAELKLEMILKKFQRDDPERAFELSKKIIKDMNWKVLFEDAFRCLASFDRTEVEDIFINYLIDTELDKKDVCRKIADEYLNNR</sequence>
<keyword evidence="2" id="KW-1185">Reference proteome</keyword>
<reference evidence="1 2" key="1">
    <citation type="journal article" date="2018" name="J. Microbiol.">
        <title>Bacillus spongiae sp. nov., isolated from sponge of Jeju Island.</title>
        <authorList>
            <person name="Lee G.E."/>
            <person name="Im W.T."/>
            <person name="Park J.S."/>
        </authorList>
    </citation>
    <scope>NUCLEOTIDE SEQUENCE [LARGE SCALE GENOMIC DNA]</scope>
    <source>
        <strain evidence="1 2">135PIL107-10</strain>
    </source>
</reference>
<evidence type="ECO:0000313" key="2">
    <source>
        <dbReference type="Proteomes" id="UP001312865"/>
    </source>
</evidence>
<comment type="caution">
    <text evidence="1">The sequence shown here is derived from an EMBL/GenBank/DDBJ whole genome shotgun (WGS) entry which is preliminary data.</text>
</comment>
<dbReference type="RefSeq" id="WP_336588705.1">
    <property type="nucleotide sequence ID" value="NZ_JBBAXC010000022.1"/>
</dbReference>
<accession>A0ABU8HIQ4</accession>
<proteinExistence type="predicted"/>
<evidence type="ECO:0008006" key="3">
    <source>
        <dbReference type="Google" id="ProtNLM"/>
    </source>
</evidence>
<dbReference type="EMBL" id="JBBAXC010000022">
    <property type="protein sequence ID" value="MEI5909265.1"/>
    <property type="molecule type" value="Genomic_DNA"/>
</dbReference>
<evidence type="ECO:0000313" key="1">
    <source>
        <dbReference type="EMBL" id="MEI5909265.1"/>
    </source>
</evidence>
<protein>
    <recommendedName>
        <fullName evidence="3">Chromosome partitioning protein ParB</fullName>
    </recommendedName>
</protein>
<name>A0ABU8HIQ4_9BACI</name>
<gene>
    <name evidence="1" type="ORF">WAK64_19625</name>
</gene>
<organism evidence="1 2">
    <name type="scientific">Bacillus spongiae</name>
    <dbReference type="NCBI Taxonomy" id="2683610"/>
    <lineage>
        <taxon>Bacteria</taxon>
        <taxon>Bacillati</taxon>
        <taxon>Bacillota</taxon>
        <taxon>Bacilli</taxon>
        <taxon>Bacillales</taxon>
        <taxon>Bacillaceae</taxon>
        <taxon>Bacillus</taxon>
    </lineage>
</organism>
<dbReference type="Proteomes" id="UP001312865">
    <property type="component" value="Unassembled WGS sequence"/>
</dbReference>